<proteinExistence type="predicted"/>
<evidence type="ECO:0000256" key="1">
    <source>
        <dbReference type="ARBA" id="ARBA00023002"/>
    </source>
</evidence>
<dbReference type="EMBL" id="BSDO01000004">
    <property type="protein sequence ID" value="GLI23142.1"/>
    <property type="molecule type" value="Genomic_DNA"/>
</dbReference>
<evidence type="ECO:0000313" key="6">
    <source>
        <dbReference type="Proteomes" id="UP001245370"/>
    </source>
</evidence>
<dbReference type="InterPro" id="IPR002563">
    <property type="entry name" value="Flavin_Rdtase-like_dom"/>
</dbReference>
<dbReference type="SMART" id="SM00903">
    <property type="entry name" value="Flavin_Reduct"/>
    <property type="match status" value="1"/>
</dbReference>
<dbReference type="InterPro" id="IPR012349">
    <property type="entry name" value="Split_barrel_FMN-bd"/>
</dbReference>
<accession>A0A9W6CNI7</accession>
<dbReference type="AlphaFoldDB" id="A0A9W6CNI7"/>
<dbReference type="GeneID" id="95763602"/>
<dbReference type="GO" id="GO:0042602">
    <property type="term" value="F:riboflavin reductase (NADPH) activity"/>
    <property type="evidence" value="ECO:0007669"/>
    <property type="project" value="TreeGrafter"/>
</dbReference>
<dbReference type="PANTHER" id="PTHR30466">
    <property type="entry name" value="FLAVIN REDUCTASE"/>
    <property type="match status" value="1"/>
</dbReference>
<gene>
    <name evidence="4" type="ORF">GGQ86_003318</name>
    <name evidence="3" type="ORF">XFLAVUS301_28160</name>
</gene>
<dbReference type="PANTHER" id="PTHR30466:SF1">
    <property type="entry name" value="FMN REDUCTASE (NADH) RUTF"/>
    <property type="match status" value="1"/>
</dbReference>
<comment type="caution">
    <text evidence="3">The sequence shown here is derived from an EMBL/GenBank/DDBJ whole genome shotgun (WGS) entry which is preliminary data.</text>
</comment>
<name>A0A9W6CNI7_XANFL</name>
<dbReference type="GO" id="GO:0010181">
    <property type="term" value="F:FMN binding"/>
    <property type="evidence" value="ECO:0007669"/>
    <property type="project" value="InterPro"/>
</dbReference>
<evidence type="ECO:0000313" key="3">
    <source>
        <dbReference type="EMBL" id="GLI23142.1"/>
    </source>
</evidence>
<dbReference type="Proteomes" id="UP001144397">
    <property type="component" value="Unassembled WGS sequence"/>
</dbReference>
<evidence type="ECO:0000313" key="4">
    <source>
        <dbReference type="EMBL" id="MDR6334836.1"/>
    </source>
</evidence>
<reference evidence="3" key="1">
    <citation type="submission" date="2022-12" db="EMBL/GenBank/DDBJ databases">
        <title>Reference genome sequencing for broad-spectrum identification of bacterial and archaeal isolates by mass spectrometry.</title>
        <authorList>
            <person name="Sekiguchi Y."/>
            <person name="Tourlousse D.M."/>
        </authorList>
    </citation>
    <scope>NUCLEOTIDE SEQUENCE</scope>
    <source>
        <strain evidence="3">301</strain>
    </source>
</reference>
<dbReference type="Proteomes" id="UP001245370">
    <property type="component" value="Unassembled WGS sequence"/>
</dbReference>
<evidence type="ECO:0000313" key="5">
    <source>
        <dbReference type="Proteomes" id="UP001144397"/>
    </source>
</evidence>
<evidence type="ECO:0000259" key="2">
    <source>
        <dbReference type="SMART" id="SM00903"/>
    </source>
</evidence>
<organism evidence="3 5">
    <name type="scientific">Xanthobacter flavus</name>
    <dbReference type="NCBI Taxonomy" id="281"/>
    <lineage>
        <taxon>Bacteria</taxon>
        <taxon>Pseudomonadati</taxon>
        <taxon>Pseudomonadota</taxon>
        <taxon>Alphaproteobacteria</taxon>
        <taxon>Hyphomicrobiales</taxon>
        <taxon>Xanthobacteraceae</taxon>
        <taxon>Xanthobacter</taxon>
    </lineage>
</organism>
<keyword evidence="6" id="KW-1185">Reference proteome</keyword>
<dbReference type="Gene3D" id="2.30.110.10">
    <property type="entry name" value="Electron Transport, Fmn-binding Protein, Chain A"/>
    <property type="match status" value="1"/>
</dbReference>
<protein>
    <submittedName>
        <fullName evidence="3 4">Flavin reductase</fullName>
    </submittedName>
</protein>
<feature type="domain" description="Flavin reductase like" evidence="2">
    <location>
        <begin position="20"/>
        <end position="163"/>
    </location>
</feature>
<dbReference type="SUPFAM" id="SSF50475">
    <property type="entry name" value="FMN-binding split barrel"/>
    <property type="match status" value="1"/>
</dbReference>
<dbReference type="RefSeq" id="WP_169121404.1">
    <property type="nucleotide sequence ID" value="NZ_BSDO01000004.1"/>
</dbReference>
<dbReference type="InterPro" id="IPR050268">
    <property type="entry name" value="NADH-dep_flavin_reductase"/>
</dbReference>
<reference evidence="4 6" key="2">
    <citation type="submission" date="2023-07" db="EMBL/GenBank/DDBJ databases">
        <title>Genomic Encyclopedia of Type Strains, Phase IV (KMG-IV): sequencing the most valuable type-strain genomes for metagenomic binning, comparative biology and taxonomic classification.</title>
        <authorList>
            <person name="Goeker M."/>
        </authorList>
    </citation>
    <scope>NUCLEOTIDE SEQUENCE [LARGE SCALE GENOMIC DNA]</scope>
    <source>
        <strain evidence="4 6">DSM 338</strain>
    </source>
</reference>
<sequence length="171" mass="18147">MSETKSAPSAVSATELRAFAGHFATGVAVVTTAHPDGALHGLTLNAVTSLSLDPPLYLICLDHRSNTLKALKESGHFAVHFLDRSQSEISRVFASKQEDKFAGVEHVVGESGSPLIGGVLAAAECRLSEICTVGDHMIVIGEVQRTHVFGGEPLLYHRGGYTALEVERKVA</sequence>
<dbReference type="Pfam" id="PF01613">
    <property type="entry name" value="Flavin_Reduct"/>
    <property type="match status" value="1"/>
</dbReference>
<keyword evidence="1" id="KW-0560">Oxidoreductase</keyword>
<dbReference type="EMBL" id="JAVDPY010000005">
    <property type="protein sequence ID" value="MDR6334836.1"/>
    <property type="molecule type" value="Genomic_DNA"/>
</dbReference>